<keyword evidence="1" id="KW-0472">Membrane</keyword>
<evidence type="ECO:0000313" key="3">
    <source>
        <dbReference type="Proteomes" id="UP000199167"/>
    </source>
</evidence>
<keyword evidence="1" id="KW-0812">Transmembrane</keyword>
<dbReference type="AlphaFoldDB" id="A0A1I0Q7C3"/>
<name>A0A1I0Q7C3_9RHOB</name>
<keyword evidence="1" id="KW-1133">Transmembrane helix</keyword>
<evidence type="ECO:0000313" key="2">
    <source>
        <dbReference type="EMBL" id="SEW22882.1"/>
    </source>
</evidence>
<keyword evidence="3" id="KW-1185">Reference proteome</keyword>
<feature type="transmembrane region" description="Helical" evidence="1">
    <location>
        <begin position="106"/>
        <end position="131"/>
    </location>
</feature>
<sequence length="169" mass="18713">MTAALLRQFMPIDVLNCGDTGSRESPFPDDIFPPSDFPTMPGFDWTTVALCLAALALIAIALRLRASRRNAMWATGGALFCVLAWMAVVAMRIYDPQLVFDYNGQWLLAAGYFGVTFLFAAICLIVALMLFFFRARRVIPIVALTVGLATQAYVTIGWVMFSYQYANCV</sequence>
<feature type="transmembrane region" description="Helical" evidence="1">
    <location>
        <begin position="45"/>
        <end position="64"/>
    </location>
</feature>
<accession>A0A1I0Q7C3</accession>
<reference evidence="2 3" key="1">
    <citation type="submission" date="2016-10" db="EMBL/GenBank/DDBJ databases">
        <authorList>
            <person name="de Groot N.N."/>
        </authorList>
    </citation>
    <scope>NUCLEOTIDE SEQUENCE [LARGE SCALE GENOMIC DNA]</scope>
    <source>
        <strain evidence="2 3">DSM 17925</strain>
    </source>
</reference>
<dbReference type="STRING" id="364200.SAMN04488515_1724"/>
<proteinExistence type="predicted"/>
<evidence type="ECO:0000256" key="1">
    <source>
        <dbReference type="SAM" id="Phobius"/>
    </source>
</evidence>
<protein>
    <submittedName>
        <fullName evidence="2">Uncharacterized protein</fullName>
    </submittedName>
</protein>
<gene>
    <name evidence="2" type="ORF">SAMN04488515_1724</name>
</gene>
<dbReference type="EMBL" id="FOIZ01000001">
    <property type="protein sequence ID" value="SEW22882.1"/>
    <property type="molecule type" value="Genomic_DNA"/>
</dbReference>
<dbReference type="RefSeq" id="WP_089992775.1">
    <property type="nucleotide sequence ID" value="NZ_FOIZ01000001.1"/>
</dbReference>
<feature type="transmembrane region" description="Helical" evidence="1">
    <location>
        <begin position="138"/>
        <end position="161"/>
    </location>
</feature>
<organism evidence="2 3">
    <name type="scientific">Cognatiyoonia koreensis</name>
    <dbReference type="NCBI Taxonomy" id="364200"/>
    <lineage>
        <taxon>Bacteria</taxon>
        <taxon>Pseudomonadati</taxon>
        <taxon>Pseudomonadota</taxon>
        <taxon>Alphaproteobacteria</taxon>
        <taxon>Rhodobacterales</taxon>
        <taxon>Paracoccaceae</taxon>
        <taxon>Cognatiyoonia</taxon>
    </lineage>
</organism>
<dbReference type="Proteomes" id="UP000199167">
    <property type="component" value="Unassembled WGS sequence"/>
</dbReference>
<feature type="transmembrane region" description="Helical" evidence="1">
    <location>
        <begin position="71"/>
        <end position="94"/>
    </location>
</feature>